<evidence type="ECO:0000313" key="3">
    <source>
        <dbReference type="EMBL" id="KAJ2671182.1"/>
    </source>
</evidence>
<comment type="caution">
    <text evidence="3">The sequence shown here is derived from an EMBL/GenBank/DDBJ whole genome shotgun (WGS) entry which is preliminary data.</text>
</comment>
<dbReference type="InterPro" id="IPR013536">
    <property type="entry name" value="WLM_dom"/>
</dbReference>
<sequence>MANALIGSIHALKCRPNSSDALVLLQRIAAQVRPIMQKRGWKVTMLREFYPRSPNLLGLNVNHGLEIRIRLRGPYNDSQFLIYEDLVGTMLHELVHIVRGPHDAVFYKLLDELKAEVEMLMAKGYTGDGFFSEGQRLGAGRSRNVPLHLRRQKALQAIEKRQQSQQLGLHGPSRRLGGPAASSLLAMEDMHKRHTPAQMAAMALERRLKDEKWCGESMAGAETETRPESDDDVVLVMPKTGGSLSLEPPIIISDSGSDSDTKSDSGSTKQRQHCTSKISSSSSTAAYVVILDD</sequence>
<evidence type="ECO:0000313" key="4">
    <source>
        <dbReference type="Proteomes" id="UP001151518"/>
    </source>
</evidence>
<accession>A0A9W8KUJ1</accession>
<feature type="domain" description="WLM" evidence="2">
    <location>
        <begin position="1"/>
        <end position="209"/>
    </location>
</feature>
<proteinExistence type="predicted"/>
<dbReference type="PANTHER" id="PTHR46622:SF1">
    <property type="entry name" value="DNA-DEPENDENT METALLOPROTEASE WSS1"/>
    <property type="match status" value="1"/>
</dbReference>
<dbReference type="GO" id="GO:0008237">
    <property type="term" value="F:metallopeptidase activity"/>
    <property type="evidence" value="ECO:0007669"/>
    <property type="project" value="TreeGrafter"/>
</dbReference>
<name>A0A9W8KUJ1_9FUNG</name>
<feature type="compositionally biased region" description="Low complexity" evidence="1">
    <location>
        <begin position="253"/>
        <end position="269"/>
    </location>
</feature>
<dbReference type="AlphaFoldDB" id="A0A9W8KUJ1"/>
<dbReference type="InterPro" id="IPR053000">
    <property type="entry name" value="WSS1-like_metalloprotease"/>
</dbReference>
<dbReference type="OrthoDB" id="261960at2759"/>
<dbReference type="GO" id="GO:0005634">
    <property type="term" value="C:nucleus"/>
    <property type="evidence" value="ECO:0007669"/>
    <property type="project" value="TreeGrafter"/>
</dbReference>
<feature type="region of interest" description="Disordered" evidence="1">
    <location>
        <begin position="240"/>
        <end position="282"/>
    </location>
</feature>
<gene>
    <name evidence="3" type="ORF">GGI25_005590</name>
</gene>
<dbReference type="GO" id="GO:0006281">
    <property type="term" value="P:DNA repair"/>
    <property type="evidence" value="ECO:0007669"/>
    <property type="project" value="TreeGrafter"/>
</dbReference>
<protein>
    <recommendedName>
        <fullName evidence="2">WLM domain-containing protein</fullName>
    </recommendedName>
</protein>
<organism evidence="3 4">
    <name type="scientific">Coemansia spiralis</name>
    <dbReference type="NCBI Taxonomy" id="417178"/>
    <lineage>
        <taxon>Eukaryota</taxon>
        <taxon>Fungi</taxon>
        <taxon>Fungi incertae sedis</taxon>
        <taxon>Zoopagomycota</taxon>
        <taxon>Kickxellomycotina</taxon>
        <taxon>Kickxellomycetes</taxon>
        <taxon>Kickxellales</taxon>
        <taxon>Kickxellaceae</taxon>
        <taxon>Coemansia</taxon>
    </lineage>
</organism>
<dbReference type="EMBL" id="JANBTW010000108">
    <property type="protein sequence ID" value="KAJ2671182.1"/>
    <property type="molecule type" value="Genomic_DNA"/>
</dbReference>
<evidence type="ECO:0000256" key="1">
    <source>
        <dbReference type="SAM" id="MobiDB-lite"/>
    </source>
</evidence>
<evidence type="ECO:0000259" key="2">
    <source>
        <dbReference type="PROSITE" id="PS51397"/>
    </source>
</evidence>
<dbReference type="PANTHER" id="PTHR46622">
    <property type="entry name" value="DNA-DEPENDENT METALLOPROTEASE WSS1"/>
    <property type="match status" value="1"/>
</dbReference>
<dbReference type="Proteomes" id="UP001151518">
    <property type="component" value="Unassembled WGS sequence"/>
</dbReference>
<reference evidence="3" key="1">
    <citation type="submission" date="2022-07" db="EMBL/GenBank/DDBJ databases">
        <title>Phylogenomic reconstructions and comparative analyses of Kickxellomycotina fungi.</title>
        <authorList>
            <person name="Reynolds N.K."/>
            <person name="Stajich J.E."/>
            <person name="Barry K."/>
            <person name="Grigoriev I.V."/>
            <person name="Crous P."/>
            <person name="Smith M.E."/>
        </authorList>
    </citation>
    <scope>NUCLEOTIDE SEQUENCE</scope>
    <source>
        <strain evidence="3">NRRL 3115</strain>
    </source>
</reference>
<dbReference type="Pfam" id="PF08325">
    <property type="entry name" value="WLM"/>
    <property type="match status" value="1"/>
</dbReference>
<dbReference type="PROSITE" id="PS51397">
    <property type="entry name" value="WLM"/>
    <property type="match status" value="1"/>
</dbReference>